<dbReference type="GO" id="GO:0006412">
    <property type="term" value="P:translation"/>
    <property type="evidence" value="ECO:0007669"/>
    <property type="project" value="TreeGrafter"/>
</dbReference>
<keyword evidence="2 5" id="KW-0689">Ribosomal protein</keyword>
<reference evidence="5 6" key="1">
    <citation type="submission" date="2020-07" db="EMBL/GenBank/DDBJ databases">
        <authorList>
            <person name="Feng H."/>
        </authorList>
    </citation>
    <scope>NUCLEOTIDE SEQUENCE [LARGE SCALE GENOMIC DNA]</scope>
    <source>
        <strain evidence="6">s-10</strain>
    </source>
</reference>
<evidence type="ECO:0000313" key="5">
    <source>
        <dbReference type="EMBL" id="MBA4495622.1"/>
    </source>
</evidence>
<dbReference type="Pfam" id="PF00575">
    <property type="entry name" value="S1"/>
    <property type="match status" value="4"/>
</dbReference>
<dbReference type="NCBIfam" id="NF005208">
    <property type="entry name" value="PRK06676.1"/>
    <property type="match status" value="1"/>
</dbReference>
<dbReference type="CDD" id="cd05687">
    <property type="entry name" value="S1_RPS1_repeat_ec1_hs1"/>
    <property type="match status" value="1"/>
</dbReference>
<evidence type="ECO:0000313" key="6">
    <source>
        <dbReference type="Proteomes" id="UP000535491"/>
    </source>
</evidence>
<dbReference type="CDD" id="cd04465">
    <property type="entry name" value="S1_RPS1_repeat_ec2_hs2"/>
    <property type="match status" value="1"/>
</dbReference>
<dbReference type="FunFam" id="2.40.50.140:FF:000039">
    <property type="entry name" value="30S ribosomal protein S1"/>
    <property type="match status" value="1"/>
</dbReference>
<dbReference type="EMBL" id="JACEIQ010000017">
    <property type="protein sequence ID" value="MBA4495622.1"/>
    <property type="molecule type" value="Genomic_DNA"/>
</dbReference>
<comment type="similarity">
    <text evidence="1">Belongs to the bacterial ribosomal protein bS1 family.</text>
</comment>
<dbReference type="InterPro" id="IPR003029">
    <property type="entry name" value="S1_domain"/>
</dbReference>
<evidence type="ECO:0000259" key="4">
    <source>
        <dbReference type="PROSITE" id="PS50126"/>
    </source>
</evidence>
<gene>
    <name evidence="5" type="primary">rpsA</name>
    <name evidence="5" type="ORF">H1191_15090</name>
</gene>
<accession>A0A7W1WT94</accession>
<evidence type="ECO:0000256" key="1">
    <source>
        <dbReference type="ARBA" id="ARBA00006767"/>
    </source>
</evidence>
<comment type="caution">
    <text evidence="5">The sequence shown here is derived from an EMBL/GenBank/DDBJ whole genome shotgun (WGS) entry which is preliminary data.</text>
</comment>
<keyword evidence="3" id="KW-0687">Ribonucleoprotein</keyword>
<protein>
    <submittedName>
        <fullName evidence="5">30S ribosomal protein S1</fullName>
    </submittedName>
</protein>
<dbReference type="PANTHER" id="PTHR10724:SF7">
    <property type="entry name" value="SMALL RIBOSOMAL SUBUNIT PROTEIN BS1C"/>
    <property type="match status" value="1"/>
</dbReference>
<keyword evidence="6" id="KW-1185">Reference proteome</keyword>
<dbReference type="GO" id="GO:0003729">
    <property type="term" value="F:mRNA binding"/>
    <property type="evidence" value="ECO:0007669"/>
    <property type="project" value="TreeGrafter"/>
</dbReference>
<feature type="domain" description="S1 motif" evidence="4">
    <location>
        <begin position="189"/>
        <end position="257"/>
    </location>
</feature>
<name>A0A7W1WT94_9BACL</name>
<dbReference type="CDD" id="cd05688">
    <property type="entry name" value="S1_RPS1_repeat_ec3"/>
    <property type="match status" value="1"/>
</dbReference>
<dbReference type="PRINTS" id="PR00681">
    <property type="entry name" value="RIBOSOMALS1"/>
</dbReference>
<dbReference type="RefSeq" id="WP_181753265.1">
    <property type="nucleotide sequence ID" value="NZ_JACEIQ010000017.1"/>
</dbReference>
<sequence>MAEEMKSTEVASLQVGDVVKGKVVKVENNQALVDVGYKTEGVLPISELSSLHVDQISDVLSAGDEVEVQVLRLDDEEEKLVVSKKAVDAERAWKELQHKFETGETLTAKVADVVKGGLVVDVGVRGFIPASLVERHFVEDFSDYKGRELTLKVIEIDPEKNKLILSRKAVLEDEANRQKEKTLNSLEAGQVLDGTVQRLTDFGAFVDIGGVDGLVHVSELAWHRVGHPSEVLSEGDQVKVKVLKVDRENERISLSIKETQEGPWDQVSKSIQPGDVVKGQVKRLVSFGAFVEVYPGVEGLVHVSQISRRHIATPSEVLEEGQEVRVKVLNMQPEQKRISLSIKEVEQEEARKEVEEFDNNNNNNAGLNVTLGDVYPELRNLK</sequence>
<dbReference type="InterPro" id="IPR035104">
    <property type="entry name" value="Ribosomal_protein_S1-like"/>
</dbReference>
<dbReference type="GO" id="GO:0003735">
    <property type="term" value="F:structural constituent of ribosome"/>
    <property type="evidence" value="ECO:0007669"/>
    <property type="project" value="TreeGrafter"/>
</dbReference>
<dbReference type="SMART" id="SM00316">
    <property type="entry name" value="S1"/>
    <property type="match status" value="4"/>
</dbReference>
<proteinExistence type="inferred from homology"/>
<dbReference type="GO" id="GO:0022627">
    <property type="term" value="C:cytosolic small ribosomal subunit"/>
    <property type="evidence" value="ECO:0007669"/>
    <property type="project" value="TreeGrafter"/>
</dbReference>
<evidence type="ECO:0000256" key="2">
    <source>
        <dbReference type="ARBA" id="ARBA00022980"/>
    </source>
</evidence>
<dbReference type="SUPFAM" id="SSF50249">
    <property type="entry name" value="Nucleic acid-binding proteins"/>
    <property type="match status" value="4"/>
</dbReference>
<dbReference type="PANTHER" id="PTHR10724">
    <property type="entry name" value="30S RIBOSOMAL PROTEIN S1"/>
    <property type="match status" value="1"/>
</dbReference>
<evidence type="ECO:0000256" key="3">
    <source>
        <dbReference type="ARBA" id="ARBA00023274"/>
    </source>
</evidence>
<dbReference type="InterPro" id="IPR012340">
    <property type="entry name" value="NA-bd_OB-fold"/>
</dbReference>
<dbReference type="FunFam" id="2.40.50.140:FF:000051">
    <property type="entry name" value="RNA-binding transcriptional accessory protein"/>
    <property type="match status" value="1"/>
</dbReference>
<feature type="domain" description="S1 motif" evidence="4">
    <location>
        <begin position="274"/>
        <end position="343"/>
    </location>
</feature>
<feature type="domain" description="S1 motif" evidence="4">
    <location>
        <begin position="103"/>
        <end position="168"/>
    </location>
</feature>
<dbReference type="Gene3D" id="2.40.50.140">
    <property type="entry name" value="Nucleic acid-binding proteins"/>
    <property type="match status" value="4"/>
</dbReference>
<dbReference type="Proteomes" id="UP000535491">
    <property type="component" value="Unassembled WGS sequence"/>
</dbReference>
<organism evidence="5 6">
    <name type="scientific">Paenactinomyces guangxiensis</name>
    <dbReference type="NCBI Taxonomy" id="1490290"/>
    <lineage>
        <taxon>Bacteria</taxon>
        <taxon>Bacillati</taxon>
        <taxon>Bacillota</taxon>
        <taxon>Bacilli</taxon>
        <taxon>Bacillales</taxon>
        <taxon>Thermoactinomycetaceae</taxon>
        <taxon>Paenactinomyces</taxon>
    </lineage>
</organism>
<feature type="domain" description="S1 motif" evidence="4">
    <location>
        <begin position="16"/>
        <end position="85"/>
    </location>
</feature>
<dbReference type="InterPro" id="IPR050437">
    <property type="entry name" value="Ribos_protein_bS1-like"/>
</dbReference>
<dbReference type="AlphaFoldDB" id="A0A7W1WT94"/>
<dbReference type="PROSITE" id="PS50126">
    <property type="entry name" value="S1"/>
    <property type="match status" value="4"/>
</dbReference>